<feature type="compositionally biased region" description="Polar residues" evidence="1">
    <location>
        <begin position="42"/>
        <end position="52"/>
    </location>
</feature>
<evidence type="ECO:0000313" key="3">
    <source>
        <dbReference type="Proteomes" id="UP000823561"/>
    </source>
</evidence>
<feature type="non-terminal residue" evidence="2">
    <location>
        <position position="1"/>
    </location>
</feature>
<organism evidence="2 3">
    <name type="scientific">Alosa alosa</name>
    <name type="common">allis shad</name>
    <dbReference type="NCBI Taxonomy" id="278164"/>
    <lineage>
        <taxon>Eukaryota</taxon>
        <taxon>Metazoa</taxon>
        <taxon>Chordata</taxon>
        <taxon>Craniata</taxon>
        <taxon>Vertebrata</taxon>
        <taxon>Euteleostomi</taxon>
        <taxon>Actinopterygii</taxon>
        <taxon>Neopterygii</taxon>
        <taxon>Teleostei</taxon>
        <taxon>Clupei</taxon>
        <taxon>Clupeiformes</taxon>
        <taxon>Clupeoidei</taxon>
        <taxon>Clupeidae</taxon>
        <taxon>Alosa</taxon>
    </lineage>
</organism>
<evidence type="ECO:0000313" key="2">
    <source>
        <dbReference type="EMBL" id="KAG5264186.1"/>
    </source>
</evidence>
<dbReference type="AlphaFoldDB" id="A0AAV6FRP7"/>
<keyword evidence="3" id="KW-1185">Reference proteome</keyword>
<feature type="compositionally biased region" description="Polar residues" evidence="1">
    <location>
        <begin position="19"/>
        <end position="28"/>
    </location>
</feature>
<gene>
    <name evidence="2" type="ORF">AALO_G00273120</name>
</gene>
<feature type="compositionally biased region" description="Polar residues" evidence="1">
    <location>
        <begin position="1"/>
        <end position="11"/>
    </location>
</feature>
<name>A0AAV6FRP7_9TELE</name>
<dbReference type="Proteomes" id="UP000823561">
    <property type="component" value="Chromosome 21"/>
</dbReference>
<sequence length="113" mass="11878">KPIRTRSQTGSPIEETVELSCSDSSVLGSDTLEVACDGLPSEPSSQTETGQSGDLPCSMTEDTTLEDSDVDRAMALLRAQHSATSLALLTSPHSLALLTTLSSPHHTPWLSSP</sequence>
<proteinExistence type="predicted"/>
<evidence type="ECO:0000256" key="1">
    <source>
        <dbReference type="SAM" id="MobiDB-lite"/>
    </source>
</evidence>
<dbReference type="EMBL" id="JADWDJ010000021">
    <property type="protein sequence ID" value="KAG5264186.1"/>
    <property type="molecule type" value="Genomic_DNA"/>
</dbReference>
<comment type="caution">
    <text evidence="2">The sequence shown here is derived from an EMBL/GenBank/DDBJ whole genome shotgun (WGS) entry which is preliminary data.</text>
</comment>
<accession>A0AAV6FRP7</accession>
<reference evidence="2" key="1">
    <citation type="submission" date="2020-10" db="EMBL/GenBank/DDBJ databases">
        <title>Chromosome-scale genome assembly of the Allis shad, Alosa alosa.</title>
        <authorList>
            <person name="Margot Z."/>
            <person name="Christophe K."/>
            <person name="Cabau C."/>
            <person name="Louis A."/>
            <person name="Berthelot C."/>
            <person name="Parey E."/>
            <person name="Roest Crollius H."/>
            <person name="Montfort J."/>
            <person name="Robinson-Rechavi M."/>
            <person name="Bucao C."/>
            <person name="Bouchez O."/>
            <person name="Gislard M."/>
            <person name="Lluch J."/>
            <person name="Milhes M."/>
            <person name="Lampietro C."/>
            <person name="Lopez Roques C."/>
            <person name="Donnadieu C."/>
            <person name="Braasch I."/>
            <person name="Desvignes T."/>
            <person name="Postlethwait J."/>
            <person name="Bobe J."/>
            <person name="Guiguen Y."/>
        </authorList>
    </citation>
    <scope>NUCLEOTIDE SEQUENCE</scope>
    <source>
        <strain evidence="2">M-15738</strain>
        <tissue evidence="2">Blood</tissue>
    </source>
</reference>
<feature type="region of interest" description="Disordered" evidence="1">
    <location>
        <begin position="1"/>
        <end position="59"/>
    </location>
</feature>
<feature type="non-terminal residue" evidence="2">
    <location>
        <position position="113"/>
    </location>
</feature>
<protein>
    <submittedName>
        <fullName evidence="2">Uncharacterized protein</fullName>
    </submittedName>
</protein>